<evidence type="ECO:0000256" key="7">
    <source>
        <dbReference type="ARBA" id="ARBA00022679"/>
    </source>
</evidence>
<comment type="function">
    <text evidence="2 10">Catalyzes the formation of the alpha-1,6-glucosidic linkages in glycogen by scission of a 1,4-alpha-linked oligosaccharide from growing alpha-1,4-glucan chains and the subsequent attachment of the oligosaccharide to the alpha-1,6 position.</text>
</comment>
<dbReference type="Gene3D" id="2.60.40.1180">
    <property type="entry name" value="Golgi alpha-mannosidase II"/>
    <property type="match status" value="1"/>
</dbReference>
<evidence type="ECO:0000256" key="3">
    <source>
        <dbReference type="ARBA" id="ARBA00004964"/>
    </source>
</evidence>
<feature type="domain" description="Glycosyl hydrolase family 13 catalytic" evidence="12">
    <location>
        <begin position="260"/>
        <end position="613"/>
    </location>
</feature>
<dbReference type="NCBIfam" id="NF003811">
    <property type="entry name" value="PRK05402.1"/>
    <property type="match status" value="1"/>
</dbReference>
<dbReference type="InterPro" id="IPR014756">
    <property type="entry name" value="Ig_E-set"/>
</dbReference>
<dbReference type="Pfam" id="PF02922">
    <property type="entry name" value="CBM_48"/>
    <property type="match status" value="1"/>
</dbReference>
<evidence type="ECO:0000256" key="1">
    <source>
        <dbReference type="ARBA" id="ARBA00000826"/>
    </source>
</evidence>
<dbReference type="NCBIfam" id="NF008967">
    <property type="entry name" value="PRK12313.1"/>
    <property type="match status" value="1"/>
</dbReference>
<gene>
    <name evidence="10 13" type="primary">glgB</name>
    <name evidence="13" type="ORF">IFT62_04870</name>
</gene>
<dbReference type="EMBL" id="JACYNP010000002">
    <property type="protein sequence ID" value="MBD8120535.1"/>
    <property type="molecule type" value="Genomic_DNA"/>
</dbReference>
<evidence type="ECO:0000256" key="5">
    <source>
        <dbReference type="ARBA" id="ARBA00022600"/>
    </source>
</evidence>
<dbReference type="Pfam" id="PF02806">
    <property type="entry name" value="Alpha-amylase_C"/>
    <property type="match status" value="1"/>
</dbReference>
<dbReference type="CDD" id="cd02855">
    <property type="entry name" value="E_set_GBE_prok_N"/>
    <property type="match status" value="1"/>
</dbReference>
<dbReference type="InterPro" id="IPR054169">
    <property type="entry name" value="GlgB_N"/>
</dbReference>
<keyword evidence="14" id="KW-1185">Reference proteome</keyword>
<dbReference type="InterPro" id="IPR013780">
    <property type="entry name" value="Glyco_hydro_b"/>
</dbReference>
<dbReference type="InterPro" id="IPR006047">
    <property type="entry name" value="GH13_cat_dom"/>
</dbReference>
<dbReference type="CDD" id="cd11322">
    <property type="entry name" value="AmyAc_Glg_BE"/>
    <property type="match status" value="1"/>
</dbReference>
<name>A0ABR9A3P9_9PSED</name>
<dbReference type="InterPro" id="IPR004193">
    <property type="entry name" value="Glyco_hydro_13_N"/>
</dbReference>
<dbReference type="Gene3D" id="3.20.20.80">
    <property type="entry name" value="Glycosidases"/>
    <property type="match status" value="1"/>
</dbReference>
<reference evidence="13 14" key="1">
    <citation type="journal article" date="2020" name="FEMS Microbiol. Ecol.">
        <title>Temporal dynamics of bacterial communities during seed development and maturation.</title>
        <authorList>
            <person name="Chesneau G."/>
            <person name="Torres-Cortes G."/>
            <person name="Briand M."/>
            <person name="Darrasse A."/>
            <person name="Preveaux A."/>
            <person name="Marais C."/>
            <person name="Jacques M.A."/>
            <person name="Shade A."/>
            <person name="Barret M."/>
        </authorList>
    </citation>
    <scope>NUCLEOTIDE SEQUENCE [LARGE SCALE GENOMIC DNA]</scope>
    <source>
        <strain evidence="13 14">CFBP13723</strain>
    </source>
</reference>
<keyword evidence="8 10" id="KW-0320">Glycogen biosynthesis</keyword>
<dbReference type="HAMAP" id="MF_00685">
    <property type="entry name" value="GlgB"/>
    <property type="match status" value="1"/>
</dbReference>
<feature type="active site" description="Proton donor" evidence="10">
    <location>
        <position position="475"/>
    </location>
</feature>
<evidence type="ECO:0000256" key="10">
    <source>
        <dbReference type="HAMAP-Rule" id="MF_00685"/>
    </source>
</evidence>
<protein>
    <recommendedName>
        <fullName evidence="10">1,4-alpha-glucan branching enzyme GlgB</fullName>
        <ecNumber evidence="10">2.4.1.18</ecNumber>
    </recommendedName>
    <alternativeName>
        <fullName evidence="10">1,4-alpha-D-glucan:1,4-alpha-D-glucan 6-glucosyl-transferase</fullName>
    </alternativeName>
    <alternativeName>
        <fullName evidence="10">Alpha-(1-&gt;4)-glucan branching enzyme</fullName>
    </alternativeName>
    <alternativeName>
        <fullName evidence="10">Glycogen branching enzyme</fullName>
        <shortName evidence="10">BE</shortName>
    </alternativeName>
</protein>
<evidence type="ECO:0000256" key="9">
    <source>
        <dbReference type="ARBA" id="ARBA00023277"/>
    </source>
</evidence>
<dbReference type="Pfam" id="PF22019">
    <property type="entry name" value="GlgB_N"/>
    <property type="match status" value="1"/>
</dbReference>
<comment type="catalytic activity">
    <reaction evidence="1 10">
        <text>Transfers a segment of a (1-&gt;4)-alpha-D-glucan chain to a primary hydroxy group in a similar glucan chain.</text>
        <dbReference type="EC" id="2.4.1.18"/>
    </reaction>
</comment>
<evidence type="ECO:0000256" key="11">
    <source>
        <dbReference type="SAM" id="MobiDB-lite"/>
    </source>
</evidence>
<comment type="subunit">
    <text evidence="10">Monomer.</text>
</comment>
<evidence type="ECO:0000256" key="4">
    <source>
        <dbReference type="ARBA" id="ARBA00009000"/>
    </source>
</evidence>
<keyword evidence="5 10" id="KW-0321">Glycogen metabolism</keyword>
<evidence type="ECO:0000313" key="13">
    <source>
        <dbReference type="EMBL" id="MBD8120535.1"/>
    </source>
</evidence>
<comment type="similarity">
    <text evidence="4 10">Belongs to the glycosyl hydrolase 13 family. GlgB subfamily.</text>
</comment>
<dbReference type="SUPFAM" id="SSF81296">
    <property type="entry name" value="E set domains"/>
    <property type="match status" value="2"/>
</dbReference>
<feature type="active site" description="Nucleophile" evidence="10">
    <location>
        <position position="422"/>
    </location>
</feature>
<dbReference type="InterPro" id="IPR037439">
    <property type="entry name" value="Branching_enzy"/>
</dbReference>
<comment type="pathway">
    <text evidence="3 10">Glycan biosynthesis; glycogen biosynthesis.</text>
</comment>
<dbReference type="InterPro" id="IPR013783">
    <property type="entry name" value="Ig-like_fold"/>
</dbReference>
<dbReference type="Pfam" id="PF00128">
    <property type="entry name" value="Alpha-amylase"/>
    <property type="match status" value="1"/>
</dbReference>
<evidence type="ECO:0000256" key="6">
    <source>
        <dbReference type="ARBA" id="ARBA00022676"/>
    </source>
</evidence>
<dbReference type="SUPFAM" id="SSF51445">
    <property type="entry name" value="(Trans)glycosidases"/>
    <property type="match status" value="1"/>
</dbReference>
<evidence type="ECO:0000313" key="14">
    <source>
        <dbReference type="Proteomes" id="UP000625247"/>
    </source>
</evidence>
<dbReference type="InterPro" id="IPR006407">
    <property type="entry name" value="GlgB"/>
</dbReference>
<dbReference type="EC" id="2.4.1.18" evidence="10"/>
<accession>A0ABR9A3P9</accession>
<organism evidence="13 14">
    <name type="scientific">Pseudomonas lutea</name>
    <dbReference type="NCBI Taxonomy" id="243924"/>
    <lineage>
        <taxon>Bacteria</taxon>
        <taxon>Pseudomonadati</taxon>
        <taxon>Pseudomonadota</taxon>
        <taxon>Gammaproteobacteria</taxon>
        <taxon>Pseudomonadales</taxon>
        <taxon>Pseudomonadaceae</taxon>
        <taxon>Pseudomonas</taxon>
    </lineage>
</organism>
<keyword evidence="9 10" id="KW-0119">Carbohydrate metabolism</keyword>
<evidence type="ECO:0000256" key="8">
    <source>
        <dbReference type="ARBA" id="ARBA00023056"/>
    </source>
</evidence>
<dbReference type="Gene3D" id="2.60.40.10">
    <property type="entry name" value="Immunoglobulins"/>
    <property type="match status" value="1"/>
</dbReference>
<dbReference type="NCBIfam" id="TIGR01515">
    <property type="entry name" value="branching_enzym"/>
    <property type="match status" value="1"/>
</dbReference>
<comment type="caution">
    <text evidence="13">The sequence shown here is derived from an EMBL/GenBank/DDBJ whole genome shotgun (WGS) entry which is preliminary data.</text>
</comment>
<keyword evidence="7 10" id="KW-0808">Transferase</keyword>
<dbReference type="PIRSF" id="PIRSF000463">
    <property type="entry name" value="GlgB"/>
    <property type="match status" value="1"/>
</dbReference>
<dbReference type="SMART" id="SM00642">
    <property type="entry name" value="Aamy"/>
    <property type="match status" value="1"/>
</dbReference>
<evidence type="ECO:0000259" key="12">
    <source>
        <dbReference type="SMART" id="SM00642"/>
    </source>
</evidence>
<dbReference type="InterPro" id="IPR017853">
    <property type="entry name" value="GH"/>
</dbReference>
<keyword evidence="6 10" id="KW-0328">Glycosyltransferase</keyword>
<sequence>MSASDQFGNGNHAILPSAVDLDALIRAEHRDPFSMLGPHSDGAEGQVIRAYLPNALAVRVLSRDGERELGELGMTDKPGFFAGHFPVREPYLLKITWATGEQITEDPYSFGEQLGEMDLYLFAEGNHRDLSSALGAQVKNVDGVDGVRFSVWAPNARRVSVVGDFNSWDGRRHPMRVRYPSGVWEIFIPRIGPGEAYKYEILGQHGILPLKADPMALATQLPPATASKVATPLAFEWQDSEWMQSRGEKHDIHQPLSIYELHAGSWKWHHGGEDEADRPYDWRELAENLIPYIKDLGFTHIELMPIMEHPFGGSWGYQVLSQFAPSARYGKPEDFAAFVDACHRSDIGVILDWVPAHFPTDVHGLAQFDGTALYEYANPHEGFHQDWNTLIYNLGRTEVHGFMIASGIHWLKNFHVDALRVDAVASMLYRDYSRNAGEWVPNRYGGRENLEAIDFLRHLNDVVAIEAPGALVIAEESTSWPGVSQPTQQGGLGFSYKWNMGWMHDTLKYIEQDPIHRQHHHSQLSFGLVYAWSERFVLPISHDEVVHGKHSLIDKMPGDRWQKFANLRAYFSFMWTHPGKKLLFMGCEFGQWREWNHDTELDWHFLQYADHKGVHTLVSDLNRLYRTEKALHEQDCQPQGFQWVIGDDAGNSVYAYLRWSKEGEPLLVVANLTPVPREAYRVGVPFSGKWVEVLNSDAEVYGGSNFGNGGGVRTDETKSHGQAFSLSLNLPPLGVVIFKPTVEQLQHEGQEHHEHHEHEEHHDHHDHHEQHGHQQD</sequence>
<dbReference type="PANTHER" id="PTHR43651:SF3">
    <property type="entry name" value="1,4-ALPHA-GLUCAN-BRANCHING ENZYME"/>
    <property type="match status" value="1"/>
</dbReference>
<dbReference type="PANTHER" id="PTHR43651">
    <property type="entry name" value="1,4-ALPHA-GLUCAN-BRANCHING ENZYME"/>
    <property type="match status" value="1"/>
</dbReference>
<feature type="region of interest" description="Disordered" evidence="11">
    <location>
        <begin position="746"/>
        <end position="776"/>
    </location>
</feature>
<dbReference type="InterPro" id="IPR044143">
    <property type="entry name" value="GlgB_N_E_set_prok"/>
</dbReference>
<proteinExistence type="inferred from homology"/>
<dbReference type="GO" id="GO:0003844">
    <property type="term" value="F:1,4-alpha-glucan branching enzyme activity"/>
    <property type="evidence" value="ECO:0007669"/>
    <property type="project" value="UniProtKB-EC"/>
</dbReference>
<dbReference type="InterPro" id="IPR006048">
    <property type="entry name" value="A-amylase/branching_C"/>
</dbReference>
<dbReference type="Proteomes" id="UP000625247">
    <property type="component" value="Unassembled WGS sequence"/>
</dbReference>
<dbReference type="SUPFAM" id="SSF51011">
    <property type="entry name" value="Glycosyl hydrolase domain"/>
    <property type="match status" value="1"/>
</dbReference>
<evidence type="ECO:0000256" key="2">
    <source>
        <dbReference type="ARBA" id="ARBA00002953"/>
    </source>
</evidence>